<dbReference type="SMART" id="SM00304">
    <property type="entry name" value="HAMP"/>
    <property type="match status" value="1"/>
</dbReference>
<dbReference type="PROSITE" id="PS50109">
    <property type="entry name" value="HIS_KIN"/>
    <property type="match status" value="1"/>
</dbReference>
<dbReference type="InterPro" id="IPR005467">
    <property type="entry name" value="His_kinase_dom"/>
</dbReference>
<feature type="coiled-coil region" evidence="12">
    <location>
        <begin position="569"/>
        <end position="600"/>
    </location>
</feature>
<dbReference type="Gene3D" id="6.10.340.10">
    <property type="match status" value="1"/>
</dbReference>
<dbReference type="SUPFAM" id="SSF55874">
    <property type="entry name" value="ATPase domain of HSP90 chaperone/DNA topoisomerase II/histidine kinase"/>
    <property type="match status" value="1"/>
</dbReference>
<organism evidence="18 19">
    <name type="scientific">Floridaenema fluviatile BLCC-F154</name>
    <dbReference type="NCBI Taxonomy" id="3153640"/>
    <lineage>
        <taxon>Bacteria</taxon>
        <taxon>Bacillati</taxon>
        <taxon>Cyanobacteriota</taxon>
        <taxon>Cyanophyceae</taxon>
        <taxon>Oscillatoriophycideae</taxon>
        <taxon>Aerosakkonematales</taxon>
        <taxon>Aerosakkonemataceae</taxon>
        <taxon>Floridanema</taxon>
        <taxon>Floridanema fluviatile</taxon>
    </lineage>
</organism>
<evidence type="ECO:0000256" key="2">
    <source>
        <dbReference type="ARBA" id="ARBA00004651"/>
    </source>
</evidence>
<gene>
    <name evidence="18" type="ORF">ACE1B6_22340</name>
</gene>
<dbReference type="CDD" id="cd12913">
    <property type="entry name" value="PDC1_MCP_like"/>
    <property type="match status" value="1"/>
</dbReference>
<keyword evidence="5" id="KW-0597">Phosphoprotein</keyword>
<dbReference type="Pfam" id="PF02518">
    <property type="entry name" value="HATPase_c"/>
    <property type="match status" value="1"/>
</dbReference>
<dbReference type="InterPro" id="IPR004358">
    <property type="entry name" value="Sig_transdc_His_kin-like_C"/>
</dbReference>
<dbReference type="InterPro" id="IPR003594">
    <property type="entry name" value="HATPase_dom"/>
</dbReference>
<dbReference type="SMART" id="SM00388">
    <property type="entry name" value="HisKA"/>
    <property type="match status" value="1"/>
</dbReference>
<dbReference type="Pfam" id="PF00512">
    <property type="entry name" value="HisKA"/>
    <property type="match status" value="1"/>
</dbReference>
<comment type="subcellular location">
    <subcellularLocation>
        <location evidence="2">Cell membrane</location>
        <topology evidence="2">Multi-pass membrane protein</topology>
    </subcellularLocation>
</comment>
<dbReference type="EMBL" id="JBHFNS010000080">
    <property type="protein sequence ID" value="MFB2937997.1"/>
    <property type="molecule type" value="Genomic_DNA"/>
</dbReference>
<comment type="caution">
    <text evidence="18">The sequence shown here is derived from an EMBL/GenBank/DDBJ whole genome shotgun (WGS) entry which is preliminary data.</text>
</comment>
<dbReference type="NCBIfam" id="TIGR00229">
    <property type="entry name" value="sensory_box"/>
    <property type="match status" value="4"/>
</dbReference>
<feature type="domain" description="HAMP" evidence="17">
    <location>
        <begin position="391"/>
        <end position="443"/>
    </location>
</feature>
<evidence type="ECO:0000259" key="14">
    <source>
        <dbReference type="PROSITE" id="PS50109"/>
    </source>
</evidence>
<keyword evidence="6" id="KW-0808">Transferase</keyword>
<evidence type="ECO:0000259" key="16">
    <source>
        <dbReference type="PROSITE" id="PS50113"/>
    </source>
</evidence>
<evidence type="ECO:0000256" key="13">
    <source>
        <dbReference type="SAM" id="Phobius"/>
    </source>
</evidence>
<dbReference type="InterPro" id="IPR000014">
    <property type="entry name" value="PAS"/>
</dbReference>
<feature type="transmembrane region" description="Helical" evidence="13">
    <location>
        <begin position="20"/>
        <end position="42"/>
    </location>
</feature>
<evidence type="ECO:0000256" key="3">
    <source>
        <dbReference type="ARBA" id="ARBA00012438"/>
    </source>
</evidence>
<dbReference type="Pfam" id="PF02743">
    <property type="entry name" value="dCache_1"/>
    <property type="match status" value="1"/>
</dbReference>
<accession>A0ABV4YGN6</accession>
<evidence type="ECO:0000256" key="8">
    <source>
        <dbReference type="ARBA" id="ARBA00022777"/>
    </source>
</evidence>
<dbReference type="InterPro" id="IPR035965">
    <property type="entry name" value="PAS-like_dom_sf"/>
</dbReference>
<dbReference type="Gene3D" id="3.30.450.20">
    <property type="entry name" value="PAS domain"/>
    <property type="match status" value="6"/>
</dbReference>
<dbReference type="InterPro" id="IPR001610">
    <property type="entry name" value="PAC"/>
</dbReference>
<evidence type="ECO:0000256" key="9">
    <source>
        <dbReference type="ARBA" id="ARBA00022989"/>
    </source>
</evidence>
<evidence type="ECO:0000313" key="19">
    <source>
        <dbReference type="Proteomes" id="UP001576776"/>
    </source>
</evidence>
<dbReference type="Pfam" id="PF08447">
    <property type="entry name" value="PAS_3"/>
    <property type="match status" value="2"/>
</dbReference>
<name>A0ABV4YGN6_9CYAN</name>
<dbReference type="PANTHER" id="PTHR43304">
    <property type="entry name" value="PHYTOCHROME-LIKE PROTEIN CPH1"/>
    <property type="match status" value="1"/>
</dbReference>
<keyword evidence="9 13" id="KW-1133">Transmembrane helix</keyword>
<dbReference type="EC" id="2.7.13.3" evidence="3"/>
<evidence type="ECO:0000256" key="12">
    <source>
        <dbReference type="SAM" id="Coils"/>
    </source>
</evidence>
<keyword evidence="11 13" id="KW-0472">Membrane</keyword>
<evidence type="ECO:0000256" key="11">
    <source>
        <dbReference type="ARBA" id="ARBA00023136"/>
    </source>
</evidence>
<dbReference type="PROSITE" id="PS50112">
    <property type="entry name" value="PAS"/>
    <property type="match status" value="2"/>
</dbReference>
<dbReference type="SMART" id="SM00387">
    <property type="entry name" value="HATPase_c"/>
    <property type="match status" value="1"/>
</dbReference>
<dbReference type="CDD" id="cd16922">
    <property type="entry name" value="HATPase_EvgS-ArcB-TorS-like"/>
    <property type="match status" value="1"/>
</dbReference>
<evidence type="ECO:0000259" key="17">
    <source>
        <dbReference type="PROSITE" id="PS50885"/>
    </source>
</evidence>
<proteinExistence type="predicted"/>
<dbReference type="PROSITE" id="PS50885">
    <property type="entry name" value="HAMP"/>
    <property type="match status" value="1"/>
</dbReference>
<evidence type="ECO:0000256" key="7">
    <source>
        <dbReference type="ARBA" id="ARBA00022692"/>
    </source>
</evidence>
<sequence>MPIAFPQRLFQTSLNIPLRWVLVVPFVLQTVGAVTLVGYLSFRSGQRVVENLAHQLMTEVGNRTTLYLDKTLEIPHLVNELNADAIRLGIIPNFQTEDTESLEKFFWQQISRFPSVSTIAIANERGGMIGSAKKTSFPSPSIIGSGRKNSFPLISVYRTERFAKGRYSISDTDAQGNKIRNYLVTENYDARIRPWYQAPKQASKATWSPIYQFITRTNTLGISAGLPIYNSSNRFQGVIATDITLDHFNQFLSTLRISPSGQIFMIERSGLLIASSTDYPLFTLQDGELRRTKAVKSTNPMIRETTTKLIERFQNLNRINNIEQLEIEQTQTKQFVQVMPYRDRLGIDWLIVIVVPESDFIGEIKANVYRTALLCSLALMSSILLGLWTARKITQPIQTLNLCTQAFSAGKPISPLSSTGIQEVDTLRVGFNQMMTQLNASFQALQENQQTLETFLDTAPVGVSVHAPSGEVIFVNHKGKEILTPGVTSTPAEKLSEVYQLYLAGTNEFYPTEKLPAIRGLKGKSVYIDDMEIEVHGRRVPIEVNTIPVFDKSGKVLYAINAFQDISERRQNEQLRANYQRELEQQVAEQTQALRESKAQLQLITDSVPGCISYVDASQRYRFVNKTYEAWFNCQQEDILGKTIEEVIGVEAYQKVRAYVTQALAGETVTYEAQVPYQGNLIRDISAVLVPDIDRNQIVHGYYALITDISEQQAALREREKAEAALRESEFRFQQLAANVPGIIYTIVHSPNGSTRLEYVSAAVEEILEIKPEQALVDFSLISNQCHPEDVEAYSLAVRQNLTTFEPFSYEWRVITPSGKLKWLLARRSLLEKRENGDIIGHGIVQDISDRKIAEAALRESEARFRLAFDDAAIGMALVALNGEFIEVNHALCEILGYSETELLQRSFCAITHPEDLNAIGENIEQLLSGEKRSFQMEKRCIHKQGKVIWTIQSTSIIRDQENGNPLYFVSQIQDISDRQVAERVKDEFISVVSHELRTPMTAIYGALGILKSGKFDNQPEKFHYFLQMAMNNSDRMVRLINDILDLERLESGSVELVPEECDAIDLMKQAVESVQTLANQASVTIKVAPISVKLWASPGAIVQVITNLLSNAIKFSPPDSTIWLKAELVNHETSDSDIRFSVQDEGRGIPADKLESIFERFQQVDASDSRQKGGTGLGLAICKTIVQKHKGRIWVNSGLGEGSTFYFTIARSGKN</sequence>
<dbReference type="SUPFAM" id="SSF47384">
    <property type="entry name" value="Homodimeric domain of signal transducing histidine kinase"/>
    <property type="match status" value="1"/>
</dbReference>
<feature type="domain" description="PAS" evidence="15">
    <location>
        <begin position="597"/>
        <end position="667"/>
    </location>
</feature>
<evidence type="ECO:0000256" key="10">
    <source>
        <dbReference type="ARBA" id="ARBA00023012"/>
    </source>
</evidence>
<evidence type="ECO:0000256" key="6">
    <source>
        <dbReference type="ARBA" id="ARBA00022679"/>
    </source>
</evidence>
<dbReference type="InterPro" id="IPR003661">
    <property type="entry name" value="HisK_dim/P_dom"/>
</dbReference>
<keyword evidence="12" id="KW-0175">Coiled coil</keyword>
<dbReference type="InterPro" id="IPR013655">
    <property type="entry name" value="PAS_fold_3"/>
</dbReference>
<keyword evidence="7 13" id="KW-0812">Transmembrane</keyword>
<keyword evidence="4" id="KW-1003">Cell membrane</keyword>
<feature type="domain" description="PAC" evidence="16">
    <location>
        <begin position="808"/>
        <end position="860"/>
    </location>
</feature>
<dbReference type="SMART" id="SM00086">
    <property type="entry name" value="PAC"/>
    <property type="match status" value="4"/>
</dbReference>
<comment type="catalytic activity">
    <reaction evidence="1">
        <text>ATP + protein L-histidine = ADP + protein N-phospho-L-histidine.</text>
        <dbReference type="EC" id="2.7.13.3"/>
    </reaction>
</comment>
<feature type="domain" description="PAC" evidence="16">
    <location>
        <begin position="526"/>
        <end position="578"/>
    </location>
</feature>
<keyword evidence="10" id="KW-0902">Two-component regulatory system</keyword>
<dbReference type="InterPro" id="IPR036097">
    <property type="entry name" value="HisK_dim/P_sf"/>
</dbReference>
<evidence type="ECO:0000313" key="18">
    <source>
        <dbReference type="EMBL" id="MFB2937997.1"/>
    </source>
</evidence>
<evidence type="ECO:0000256" key="1">
    <source>
        <dbReference type="ARBA" id="ARBA00000085"/>
    </source>
</evidence>
<feature type="domain" description="PAS" evidence="15">
    <location>
        <begin position="861"/>
        <end position="931"/>
    </location>
</feature>
<dbReference type="InterPro" id="IPR033479">
    <property type="entry name" value="dCache_1"/>
</dbReference>
<dbReference type="PROSITE" id="PS50113">
    <property type="entry name" value="PAC"/>
    <property type="match status" value="3"/>
</dbReference>
<dbReference type="SMART" id="SM00091">
    <property type="entry name" value="PAS"/>
    <property type="match status" value="4"/>
</dbReference>
<dbReference type="SUPFAM" id="SSF55785">
    <property type="entry name" value="PYP-like sensor domain (PAS domain)"/>
    <property type="match status" value="4"/>
</dbReference>
<dbReference type="Gene3D" id="3.30.565.10">
    <property type="entry name" value="Histidine kinase-like ATPase, C-terminal domain"/>
    <property type="match status" value="1"/>
</dbReference>
<protein>
    <recommendedName>
        <fullName evidence="3">histidine kinase</fullName>
        <ecNumber evidence="3">2.7.13.3</ecNumber>
    </recommendedName>
</protein>
<dbReference type="CDD" id="cd00082">
    <property type="entry name" value="HisKA"/>
    <property type="match status" value="1"/>
</dbReference>
<dbReference type="Gene3D" id="1.10.287.130">
    <property type="match status" value="1"/>
</dbReference>
<dbReference type="PRINTS" id="PR00344">
    <property type="entry name" value="BCTRLSENSOR"/>
</dbReference>
<feature type="domain" description="Histidine kinase" evidence="14">
    <location>
        <begin position="992"/>
        <end position="1214"/>
    </location>
</feature>
<dbReference type="PANTHER" id="PTHR43304:SF1">
    <property type="entry name" value="PAC DOMAIN-CONTAINING PROTEIN"/>
    <property type="match status" value="1"/>
</dbReference>
<dbReference type="Pfam" id="PF08448">
    <property type="entry name" value="PAS_4"/>
    <property type="match status" value="1"/>
</dbReference>
<dbReference type="InterPro" id="IPR003660">
    <property type="entry name" value="HAMP_dom"/>
</dbReference>
<dbReference type="InterPro" id="IPR036890">
    <property type="entry name" value="HATPase_C_sf"/>
</dbReference>
<dbReference type="InterPro" id="IPR013656">
    <property type="entry name" value="PAS_4"/>
</dbReference>
<keyword evidence="8" id="KW-0418">Kinase</keyword>
<reference evidence="18 19" key="1">
    <citation type="submission" date="2024-09" db="EMBL/GenBank/DDBJ databases">
        <title>Floridaenema gen nov. (Aerosakkonemataceae, Aerosakkonematales ord. nov., Cyanobacteria) from benthic tropical and subtropical fresh waters, with the description of four new species.</title>
        <authorList>
            <person name="Moretto J.A."/>
            <person name="Berthold D.E."/>
            <person name="Lefler F.W."/>
            <person name="Huang I.-S."/>
            <person name="Laughinghouse H. IV."/>
        </authorList>
    </citation>
    <scope>NUCLEOTIDE SEQUENCE [LARGE SCALE GENOMIC DNA]</scope>
    <source>
        <strain evidence="18 19">BLCC-F154</strain>
    </source>
</reference>
<dbReference type="CDD" id="cd00130">
    <property type="entry name" value="PAS"/>
    <property type="match status" value="3"/>
</dbReference>
<dbReference type="Pfam" id="PF13426">
    <property type="entry name" value="PAS_9"/>
    <property type="match status" value="1"/>
</dbReference>
<dbReference type="RefSeq" id="WP_413259479.1">
    <property type="nucleotide sequence ID" value="NZ_JBHFNS010000080.1"/>
</dbReference>
<keyword evidence="19" id="KW-1185">Reference proteome</keyword>
<evidence type="ECO:0000256" key="4">
    <source>
        <dbReference type="ARBA" id="ARBA00022475"/>
    </source>
</evidence>
<feature type="domain" description="PAC" evidence="16">
    <location>
        <begin position="935"/>
        <end position="988"/>
    </location>
</feature>
<evidence type="ECO:0000256" key="5">
    <source>
        <dbReference type="ARBA" id="ARBA00022553"/>
    </source>
</evidence>
<dbReference type="Proteomes" id="UP001576776">
    <property type="component" value="Unassembled WGS sequence"/>
</dbReference>
<dbReference type="InterPro" id="IPR052162">
    <property type="entry name" value="Sensor_kinase/Photoreceptor"/>
</dbReference>
<evidence type="ECO:0000259" key="15">
    <source>
        <dbReference type="PROSITE" id="PS50112"/>
    </source>
</evidence>
<dbReference type="InterPro" id="IPR000700">
    <property type="entry name" value="PAS-assoc_C"/>
</dbReference>